<proteinExistence type="evidence at transcript level"/>
<keyword evidence="2" id="KW-0732">Signal</keyword>
<evidence type="ECO:0000256" key="1">
    <source>
        <dbReference type="SAM" id="MobiDB-lite"/>
    </source>
</evidence>
<feature type="compositionally biased region" description="Polar residues" evidence="1">
    <location>
        <begin position="213"/>
        <end position="239"/>
    </location>
</feature>
<evidence type="ECO:0000313" key="3">
    <source>
        <dbReference type="EMBL" id="AXY94727.1"/>
    </source>
</evidence>
<feature type="chain" id="PRO_5018091111" evidence="2">
    <location>
        <begin position="21"/>
        <end position="251"/>
    </location>
</feature>
<dbReference type="KEGG" id="gmw:113513780"/>
<dbReference type="AlphaFoldDB" id="A0A3G1T163"/>
<accession>A0A6J1WP07</accession>
<accession>A0A3G1T163</accession>
<evidence type="ECO:0000313" key="5">
    <source>
        <dbReference type="RefSeq" id="XP_026753563.2"/>
    </source>
</evidence>
<reference evidence="5" key="2">
    <citation type="submission" date="2025-05" db="UniProtKB">
        <authorList>
            <consortium name="RefSeq"/>
        </authorList>
    </citation>
    <scope>IDENTIFICATION</scope>
    <source>
        <tissue evidence="5">Whole larvae</tissue>
    </source>
</reference>
<organism evidence="3">
    <name type="scientific">Galleria mellonella</name>
    <name type="common">Greater wax moth</name>
    <dbReference type="NCBI Taxonomy" id="7137"/>
    <lineage>
        <taxon>Eukaryota</taxon>
        <taxon>Metazoa</taxon>
        <taxon>Ecdysozoa</taxon>
        <taxon>Arthropoda</taxon>
        <taxon>Hexapoda</taxon>
        <taxon>Insecta</taxon>
        <taxon>Pterygota</taxon>
        <taxon>Neoptera</taxon>
        <taxon>Endopterygota</taxon>
        <taxon>Lepidoptera</taxon>
        <taxon>Glossata</taxon>
        <taxon>Ditrysia</taxon>
        <taxon>Pyraloidea</taxon>
        <taxon>Pyralidae</taxon>
        <taxon>Galleriinae</taxon>
        <taxon>Galleria</taxon>
    </lineage>
</organism>
<dbReference type="EMBL" id="MG846875">
    <property type="protein sequence ID" value="AXY94727.1"/>
    <property type="molecule type" value="mRNA"/>
</dbReference>
<sequence>MYFYKLVACISYLVVARVAARGLYNSGAYGDRELLNTGRFHGVSSHNLNSISDDEPVTLNDKQDHKSSVISHHDLAELGKYAQDIIRGKIILPRPAEPLLSSPKFKHFLIDLSTSPSELLHHGGDPLNESHKRLRSFAYDVLNGNIPKHKDFTLLHTLYFKKFLKAILDEIPEVPDTNETIAVTTDVRSRKTHARTTIEGPTSARSTPAGPSPGSTLARQTTQEPAESITEGQIPTNSRPAGRTTGGLTNA</sequence>
<evidence type="ECO:0000313" key="4">
    <source>
        <dbReference type="Proteomes" id="UP001652740"/>
    </source>
</evidence>
<evidence type="ECO:0000256" key="2">
    <source>
        <dbReference type="SAM" id="SignalP"/>
    </source>
</evidence>
<feature type="region of interest" description="Disordered" evidence="1">
    <location>
        <begin position="185"/>
        <end position="251"/>
    </location>
</feature>
<reference evidence="3" key="1">
    <citation type="journal article" date="2018" name="Insect Biochem. Mol. Biol.">
        <title>The expansion of genes encoding soluble silk components in the greater wax moth, Galleria mellonella.</title>
        <authorList>
            <person name="Kludkiewicz B."/>
            <person name="Kucerova L."/>
            <person name="Konikova T."/>
            <person name="Strnad H."/>
            <person name="Hradilova M."/>
            <person name="Zaloudikova A."/>
            <person name="Sehadova H."/>
            <person name="Konik P."/>
            <person name="Sehnal F."/>
            <person name="Zurovec M."/>
        </authorList>
    </citation>
    <scope>NUCLEOTIDE SEQUENCE</scope>
    <source>
        <tissue evidence="3">Larval silk glands</tissue>
    </source>
</reference>
<protein>
    <submittedName>
        <fullName evidence="3">GMPiso00090</fullName>
    </submittedName>
    <submittedName>
        <fullName evidence="5">Uncharacterized protein LOC113513780</fullName>
    </submittedName>
</protein>
<gene>
    <name evidence="3" type="primary">GMPiso00090</name>
    <name evidence="5" type="synonym">LOC113513780</name>
</gene>
<feature type="signal peptide" evidence="2">
    <location>
        <begin position="1"/>
        <end position="20"/>
    </location>
</feature>
<dbReference type="Proteomes" id="UP001652740">
    <property type="component" value="Unplaced"/>
</dbReference>
<dbReference type="RefSeq" id="XP_026753563.2">
    <property type="nucleotide sequence ID" value="XM_026897762.3"/>
</dbReference>
<name>A0A3G1T163_GALME</name>
<keyword evidence="4" id="KW-1185">Reference proteome</keyword>